<sequence>MAYLALYRRYRPQDFDSVVGQEYVTRILKNQILSGRVGHAYLFSGIRGTGKTSIAKIFARAINCEHNEDGNPCNACDTCLNIEKPGVMDIIEIDGASNRGVDEIREIREKVKYPPTMGKYKVYIIDEVHMLTKEAFNALLKTLEEPPEHIVFILATTEPNKLPMTILSRCQRFDIKPISQERIAGQIAHILEDIGVSMDREAIDFIAYRGDSSMRDALSLLDQVIDIREADKTITYEDVLAFMGMVDEDQIAGLVQDVVAGDKGGVLLKFKAMREAGRDSGLVFGQLIDYLRKVLIVKTTGAASQEILGITESASQALAAVGQDVPDKRFYSMIDFLIEEKNKLRYSGLASVIVEMALLKLCDPDSLVKTVVQEQPERPAGQQGRQAGAVQGMPPRPAQAAPQHADNAVKSRAQEMQAAARAAGREPTAVSSAKETAALPASSADMAAQETPPAAVRTADGGVNTDNLYTGLVRSCQKQKQMLVRPLMCCKLAHKGDKKLALRFSADKDGQAAMGMLKLPVMFEFVKKTLCELGGDQYVLDLELVEKNYDEMSILEKTKSIINDDSVEVVEVKG</sequence>
<accession>A0AB74F1I3</accession>
<gene>
    <name evidence="14" type="ORF">SAMN04515649_10952</name>
</gene>
<evidence type="ECO:0000256" key="2">
    <source>
        <dbReference type="ARBA" id="ARBA00012417"/>
    </source>
</evidence>
<evidence type="ECO:0000256" key="4">
    <source>
        <dbReference type="ARBA" id="ARBA00022695"/>
    </source>
</evidence>
<dbReference type="Gene3D" id="1.10.8.60">
    <property type="match status" value="1"/>
</dbReference>
<proteinExistence type="inferred from homology"/>
<feature type="compositionally biased region" description="Low complexity" evidence="12">
    <location>
        <begin position="437"/>
        <end position="448"/>
    </location>
</feature>
<evidence type="ECO:0000256" key="12">
    <source>
        <dbReference type="SAM" id="MobiDB-lite"/>
    </source>
</evidence>
<dbReference type="Proteomes" id="UP000184012">
    <property type="component" value="Unassembled WGS sequence"/>
</dbReference>
<evidence type="ECO:0000256" key="6">
    <source>
        <dbReference type="ARBA" id="ARBA00022723"/>
    </source>
</evidence>
<dbReference type="GO" id="GO:0006261">
    <property type="term" value="P:DNA-templated DNA replication"/>
    <property type="evidence" value="ECO:0007669"/>
    <property type="project" value="TreeGrafter"/>
</dbReference>
<dbReference type="EMBL" id="FRBP01000009">
    <property type="protein sequence ID" value="SHL92187.1"/>
    <property type="molecule type" value="Genomic_DNA"/>
</dbReference>
<dbReference type="NCBIfam" id="NF004046">
    <property type="entry name" value="PRK05563.1"/>
    <property type="match status" value="1"/>
</dbReference>
<feature type="compositionally biased region" description="Low complexity" evidence="12">
    <location>
        <begin position="380"/>
        <end position="405"/>
    </location>
</feature>
<evidence type="ECO:0000256" key="1">
    <source>
        <dbReference type="ARBA" id="ARBA00006360"/>
    </source>
</evidence>
<feature type="compositionally biased region" description="Low complexity" evidence="12">
    <location>
        <begin position="414"/>
        <end position="426"/>
    </location>
</feature>
<dbReference type="PANTHER" id="PTHR11669:SF0">
    <property type="entry name" value="PROTEIN STICHEL-LIKE 2"/>
    <property type="match status" value="1"/>
</dbReference>
<evidence type="ECO:0000259" key="13">
    <source>
        <dbReference type="SMART" id="SM00382"/>
    </source>
</evidence>
<reference evidence="14 15" key="1">
    <citation type="submission" date="2016-11" db="EMBL/GenBank/DDBJ databases">
        <authorList>
            <person name="Varghese N."/>
            <person name="Submissions S."/>
        </authorList>
    </citation>
    <scope>NUCLEOTIDE SEQUENCE [LARGE SCALE GENOMIC DNA]</scope>
    <source>
        <strain evidence="14 15">FD</strain>
    </source>
</reference>
<evidence type="ECO:0000256" key="9">
    <source>
        <dbReference type="ARBA" id="ARBA00022840"/>
    </source>
</evidence>
<comment type="catalytic activity">
    <reaction evidence="11">
        <text>DNA(n) + a 2'-deoxyribonucleoside 5'-triphosphate = DNA(n+1) + diphosphate</text>
        <dbReference type="Rhea" id="RHEA:22508"/>
        <dbReference type="Rhea" id="RHEA-COMP:17339"/>
        <dbReference type="Rhea" id="RHEA-COMP:17340"/>
        <dbReference type="ChEBI" id="CHEBI:33019"/>
        <dbReference type="ChEBI" id="CHEBI:61560"/>
        <dbReference type="ChEBI" id="CHEBI:173112"/>
        <dbReference type="EC" id="2.7.7.7"/>
    </reaction>
</comment>
<dbReference type="GO" id="GO:0003887">
    <property type="term" value="F:DNA-directed DNA polymerase activity"/>
    <property type="evidence" value="ECO:0007669"/>
    <property type="project" value="UniProtKB-KW"/>
</dbReference>
<organism evidence="14 15">
    <name type="scientific">Eubacterium callanderi</name>
    <dbReference type="NCBI Taxonomy" id="53442"/>
    <lineage>
        <taxon>Bacteria</taxon>
        <taxon>Bacillati</taxon>
        <taxon>Bacillota</taxon>
        <taxon>Clostridia</taxon>
        <taxon>Eubacteriales</taxon>
        <taxon>Eubacteriaceae</taxon>
        <taxon>Eubacterium</taxon>
    </lineage>
</organism>
<dbReference type="EC" id="2.7.7.7" evidence="2"/>
<keyword evidence="4" id="KW-0548">Nucleotidyltransferase</keyword>
<dbReference type="InterPro" id="IPR022754">
    <property type="entry name" value="DNA_pol_III_gamma-3"/>
</dbReference>
<keyword evidence="9" id="KW-0067">ATP-binding</keyword>
<dbReference type="AlphaFoldDB" id="A0AB74F1I3"/>
<dbReference type="FunFam" id="3.40.50.300:FF:000014">
    <property type="entry name" value="DNA polymerase III subunit gamma/tau"/>
    <property type="match status" value="1"/>
</dbReference>
<dbReference type="InterPro" id="IPR045085">
    <property type="entry name" value="HLD_clamp_pol_III_gamma_tau"/>
</dbReference>
<feature type="domain" description="AAA+ ATPase" evidence="13">
    <location>
        <begin position="37"/>
        <end position="179"/>
    </location>
</feature>
<dbReference type="SUPFAM" id="SSF48019">
    <property type="entry name" value="post-AAA+ oligomerization domain-like"/>
    <property type="match status" value="1"/>
</dbReference>
<evidence type="ECO:0000256" key="7">
    <source>
        <dbReference type="ARBA" id="ARBA00022741"/>
    </source>
</evidence>
<evidence type="ECO:0000256" key="5">
    <source>
        <dbReference type="ARBA" id="ARBA00022705"/>
    </source>
</evidence>
<dbReference type="Pfam" id="PF13177">
    <property type="entry name" value="DNA_pol3_delta2"/>
    <property type="match status" value="1"/>
</dbReference>
<feature type="region of interest" description="Disordered" evidence="12">
    <location>
        <begin position="374"/>
        <end position="459"/>
    </location>
</feature>
<comment type="similarity">
    <text evidence="1">Belongs to the DnaX/STICHEL family.</text>
</comment>
<dbReference type="Pfam" id="PF12169">
    <property type="entry name" value="DNA_pol3_gamma3"/>
    <property type="match status" value="1"/>
</dbReference>
<dbReference type="GO" id="GO:0005524">
    <property type="term" value="F:ATP binding"/>
    <property type="evidence" value="ECO:0007669"/>
    <property type="project" value="UniProtKB-KW"/>
</dbReference>
<dbReference type="SMART" id="SM00382">
    <property type="entry name" value="AAA"/>
    <property type="match status" value="1"/>
</dbReference>
<dbReference type="CDD" id="cd18137">
    <property type="entry name" value="HLD_clamp_pol_III_gamma_tau"/>
    <property type="match status" value="1"/>
</dbReference>
<dbReference type="InterPro" id="IPR008921">
    <property type="entry name" value="DNA_pol3_clamp-load_cplx_C"/>
</dbReference>
<name>A0AB74F1I3_9FIRM</name>
<dbReference type="GO" id="GO:0003677">
    <property type="term" value="F:DNA binding"/>
    <property type="evidence" value="ECO:0007669"/>
    <property type="project" value="InterPro"/>
</dbReference>
<dbReference type="SUPFAM" id="SSF52540">
    <property type="entry name" value="P-loop containing nucleoside triphosphate hydrolases"/>
    <property type="match status" value="1"/>
</dbReference>
<protein>
    <recommendedName>
        <fullName evidence="2">DNA-directed DNA polymerase</fullName>
        <ecNumber evidence="2">2.7.7.7</ecNumber>
    </recommendedName>
</protein>
<dbReference type="InterPro" id="IPR027417">
    <property type="entry name" value="P-loop_NTPase"/>
</dbReference>
<dbReference type="GO" id="GO:0046872">
    <property type="term" value="F:metal ion binding"/>
    <property type="evidence" value="ECO:0007669"/>
    <property type="project" value="UniProtKB-KW"/>
</dbReference>
<keyword evidence="5" id="KW-0235">DNA replication</keyword>
<dbReference type="PANTHER" id="PTHR11669">
    <property type="entry name" value="REPLICATION FACTOR C / DNA POLYMERASE III GAMMA-TAU SUBUNIT"/>
    <property type="match status" value="1"/>
</dbReference>
<keyword evidence="3" id="KW-0808">Transferase</keyword>
<keyword evidence="8" id="KW-0862">Zinc</keyword>
<dbReference type="Gene3D" id="3.40.50.300">
    <property type="entry name" value="P-loop containing nucleotide triphosphate hydrolases"/>
    <property type="match status" value="1"/>
</dbReference>
<comment type="caution">
    <text evidence="14">The sequence shown here is derived from an EMBL/GenBank/DDBJ whole genome shotgun (WGS) entry which is preliminary data.</text>
</comment>
<dbReference type="NCBIfam" id="TIGR02397">
    <property type="entry name" value="dnaX_nterm"/>
    <property type="match status" value="1"/>
</dbReference>
<dbReference type="GO" id="GO:0009360">
    <property type="term" value="C:DNA polymerase III complex"/>
    <property type="evidence" value="ECO:0007669"/>
    <property type="project" value="InterPro"/>
</dbReference>
<evidence type="ECO:0000313" key="15">
    <source>
        <dbReference type="Proteomes" id="UP000184012"/>
    </source>
</evidence>
<dbReference type="RefSeq" id="WP_070081129.1">
    <property type="nucleotide sequence ID" value="NZ_CAUWLR010000028.1"/>
</dbReference>
<dbReference type="InterPro" id="IPR003593">
    <property type="entry name" value="AAA+_ATPase"/>
</dbReference>
<dbReference type="CDD" id="cd00009">
    <property type="entry name" value="AAA"/>
    <property type="match status" value="1"/>
</dbReference>
<keyword evidence="10" id="KW-0239">DNA-directed DNA polymerase</keyword>
<evidence type="ECO:0000256" key="10">
    <source>
        <dbReference type="ARBA" id="ARBA00022932"/>
    </source>
</evidence>
<keyword evidence="7" id="KW-0547">Nucleotide-binding</keyword>
<dbReference type="InterPro" id="IPR012763">
    <property type="entry name" value="DNA_pol_III_sug/sutau_N"/>
</dbReference>
<dbReference type="InterPro" id="IPR050238">
    <property type="entry name" value="DNA_Rep/Repair_Clamp_Loader"/>
</dbReference>
<keyword evidence="6" id="KW-0479">Metal-binding</keyword>
<dbReference type="Gene3D" id="1.20.272.10">
    <property type="match status" value="1"/>
</dbReference>
<evidence type="ECO:0000256" key="3">
    <source>
        <dbReference type="ARBA" id="ARBA00022679"/>
    </source>
</evidence>
<dbReference type="Pfam" id="PF22608">
    <property type="entry name" value="DNAX_ATPase_lid"/>
    <property type="match status" value="1"/>
</dbReference>
<evidence type="ECO:0000256" key="8">
    <source>
        <dbReference type="ARBA" id="ARBA00022833"/>
    </source>
</evidence>
<evidence type="ECO:0000256" key="11">
    <source>
        <dbReference type="ARBA" id="ARBA00049244"/>
    </source>
</evidence>
<evidence type="ECO:0000313" key="14">
    <source>
        <dbReference type="EMBL" id="SHL92187.1"/>
    </source>
</evidence>